<evidence type="ECO:0000259" key="10">
    <source>
        <dbReference type="PROSITE" id="PS51760"/>
    </source>
</evidence>
<accession>A0A918TLN8</accession>
<keyword evidence="6" id="KW-0378">Hydrolase</keyword>
<evidence type="ECO:0000256" key="3">
    <source>
        <dbReference type="ARBA" id="ARBA00012590"/>
    </source>
</evidence>
<dbReference type="PROSITE" id="PS51760">
    <property type="entry name" value="GH10_2"/>
    <property type="match status" value="1"/>
</dbReference>
<gene>
    <name evidence="11" type="primary">xlnC</name>
    <name evidence="11" type="ORF">GCM10007100_19860</name>
</gene>
<dbReference type="InterPro" id="IPR017853">
    <property type="entry name" value="GH"/>
</dbReference>
<keyword evidence="5" id="KW-0732">Signal</keyword>
<dbReference type="SMART" id="SM00633">
    <property type="entry name" value="Glyco_10"/>
    <property type="match status" value="1"/>
</dbReference>
<dbReference type="Pfam" id="PF00331">
    <property type="entry name" value="Glyco_hydro_10"/>
    <property type="match status" value="1"/>
</dbReference>
<sequence>MAPEGGQASLFFQGEGTRLLKKDIEGESSWKPIAEMPFSKVYRMDIPKTAKLTNQVQLIVPLERAVQRGDVLLLSFWIRRPSSGGEPGPATVFLQGRQDQPRFQFDFSGYREWQQHVRAFKAPASYVVGKSSLSIHLAKAGPAIEVAGVQLLNYGPDYDLARLPESAVTYRGREVDAPWRKEALARIERIRKGELAIKVVDANGQPVPDAKVQVSMQRHAFGFGNAVNAQIVGAEEKDFPFMNKKAGKEYPVTWEDAQQYRKVLKKYFNSVTFESELRPHVWKLQQGENARWQQRYRVLTEGAVPWLQEQGFEIRGHYLAWGAMDYNALEKEFVGNPEGHREWLWNHMSDILPKTNSYVTEWDTINHIVAWGKHTYEKEYGGTEIFGEIMAEARRLAPQATHAINEGKVLPDGYKREPYLRVIRAMNEQGQAPDRVGFMAHFGLTSLTPPEDLLEVYDDFAAVAPKLQLSELDVEAGDDEQLQADYFRDVLIASFSHPNFVAIVQWGFWENAHWKPQAALWNADWSLKPAGEVFIDLVKKQWWTDEAVKTGEDGRCQLSGFLGDYEVTVEHDGQSITQQAKLVKEGASLEIELN</sequence>
<evidence type="ECO:0000256" key="1">
    <source>
        <dbReference type="ARBA" id="ARBA00000681"/>
    </source>
</evidence>
<dbReference type="SUPFAM" id="SSF51445">
    <property type="entry name" value="(Trans)glycosidases"/>
    <property type="match status" value="1"/>
</dbReference>
<comment type="similarity">
    <text evidence="2">Belongs to the glycosyl hydrolase 10 (cellulase F) family.</text>
</comment>
<dbReference type="AlphaFoldDB" id="A0A918TLN8"/>
<dbReference type="PANTHER" id="PTHR31490">
    <property type="entry name" value="GLYCOSYL HYDROLASE"/>
    <property type="match status" value="1"/>
</dbReference>
<proteinExistence type="inferred from homology"/>
<feature type="domain" description="GH10" evidence="10">
    <location>
        <begin position="236"/>
        <end position="537"/>
    </location>
</feature>
<evidence type="ECO:0000313" key="12">
    <source>
        <dbReference type="Proteomes" id="UP000644507"/>
    </source>
</evidence>
<keyword evidence="7" id="KW-0119">Carbohydrate metabolism</keyword>
<dbReference type="GO" id="GO:0045493">
    <property type="term" value="P:xylan catabolic process"/>
    <property type="evidence" value="ECO:0007669"/>
    <property type="project" value="UniProtKB-KW"/>
</dbReference>
<keyword evidence="8" id="KW-0326">Glycosidase</keyword>
<keyword evidence="12" id="KW-1185">Reference proteome</keyword>
<evidence type="ECO:0000256" key="4">
    <source>
        <dbReference type="ARBA" id="ARBA00022651"/>
    </source>
</evidence>
<reference evidence="11" key="2">
    <citation type="submission" date="2020-09" db="EMBL/GenBank/DDBJ databases">
        <authorList>
            <person name="Sun Q."/>
            <person name="Kim S."/>
        </authorList>
    </citation>
    <scope>NUCLEOTIDE SEQUENCE</scope>
    <source>
        <strain evidence="11">KCTC 12988</strain>
    </source>
</reference>
<dbReference type="Proteomes" id="UP000644507">
    <property type="component" value="Unassembled WGS sequence"/>
</dbReference>
<evidence type="ECO:0000256" key="2">
    <source>
        <dbReference type="ARBA" id="ARBA00007495"/>
    </source>
</evidence>
<keyword evidence="4" id="KW-0858">Xylan degradation</keyword>
<dbReference type="GO" id="GO:0031176">
    <property type="term" value="F:endo-1,4-beta-xylanase activity"/>
    <property type="evidence" value="ECO:0007669"/>
    <property type="project" value="UniProtKB-EC"/>
</dbReference>
<comment type="caution">
    <text evidence="11">The sequence shown here is derived from an EMBL/GenBank/DDBJ whole genome shotgun (WGS) entry which is preliminary data.</text>
</comment>
<dbReference type="InterPro" id="IPR044846">
    <property type="entry name" value="GH10"/>
</dbReference>
<dbReference type="EC" id="3.2.1.8" evidence="3"/>
<protein>
    <recommendedName>
        <fullName evidence="3">endo-1,4-beta-xylanase</fullName>
        <ecNumber evidence="3">3.2.1.8</ecNumber>
    </recommendedName>
</protein>
<evidence type="ECO:0000256" key="6">
    <source>
        <dbReference type="ARBA" id="ARBA00022801"/>
    </source>
</evidence>
<keyword evidence="9" id="KW-0624">Polysaccharide degradation</keyword>
<name>A0A918TLN8_9BACT</name>
<evidence type="ECO:0000256" key="8">
    <source>
        <dbReference type="ARBA" id="ARBA00023295"/>
    </source>
</evidence>
<evidence type="ECO:0000313" key="11">
    <source>
        <dbReference type="EMBL" id="GHC53394.1"/>
    </source>
</evidence>
<evidence type="ECO:0000256" key="7">
    <source>
        <dbReference type="ARBA" id="ARBA00023277"/>
    </source>
</evidence>
<comment type="catalytic activity">
    <reaction evidence="1">
        <text>Endohydrolysis of (1-&gt;4)-beta-D-xylosidic linkages in xylans.</text>
        <dbReference type="EC" id="3.2.1.8"/>
    </reaction>
</comment>
<evidence type="ECO:0000256" key="9">
    <source>
        <dbReference type="ARBA" id="ARBA00023326"/>
    </source>
</evidence>
<dbReference type="EMBL" id="BMXI01000007">
    <property type="protein sequence ID" value="GHC53394.1"/>
    <property type="molecule type" value="Genomic_DNA"/>
</dbReference>
<organism evidence="11 12">
    <name type="scientific">Roseibacillus persicicus</name>
    <dbReference type="NCBI Taxonomy" id="454148"/>
    <lineage>
        <taxon>Bacteria</taxon>
        <taxon>Pseudomonadati</taxon>
        <taxon>Verrucomicrobiota</taxon>
        <taxon>Verrucomicrobiia</taxon>
        <taxon>Verrucomicrobiales</taxon>
        <taxon>Verrucomicrobiaceae</taxon>
        <taxon>Roseibacillus</taxon>
    </lineage>
</organism>
<evidence type="ECO:0000256" key="5">
    <source>
        <dbReference type="ARBA" id="ARBA00022729"/>
    </source>
</evidence>
<reference evidence="11" key="1">
    <citation type="journal article" date="2014" name="Int. J. Syst. Evol. Microbiol.">
        <title>Complete genome sequence of Corynebacterium casei LMG S-19264T (=DSM 44701T), isolated from a smear-ripened cheese.</title>
        <authorList>
            <consortium name="US DOE Joint Genome Institute (JGI-PGF)"/>
            <person name="Walter F."/>
            <person name="Albersmeier A."/>
            <person name="Kalinowski J."/>
            <person name="Ruckert C."/>
        </authorList>
    </citation>
    <scope>NUCLEOTIDE SEQUENCE</scope>
    <source>
        <strain evidence="11">KCTC 12988</strain>
    </source>
</reference>
<dbReference type="Gene3D" id="3.20.20.80">
    <property type="entry name" value="Glycosidases"/>
    <property type="match status" value="1"/>
</dbReference>
<dbReference type="InterPro" id="IPR001000">
    <property type="entry name" value="GH10_dom"/>
</dbReference>
<dbReference type="PANTHER" id="PTHR31490:SF88">
    <property type="entry name" value="BETA-XYLANASE"/>
    <property type="match status" value="1"/>
</dbReference>